<sequence length="419" mass="47395">MGNADVPCLILDKVSASLVAFTSHYPEPGTPQGDAPTDFHDYNGKDFWLICRRNRQPMHQLVTTALEAQDYRRASQLLKQWRKAAPKDPFMLLSIGRLHEGTLQWDAAEKTYLTFLKRVNNPKLMGQARAGLKRVQQAREASRQAALNEAKAVLGSDEPGVLVITPPQDAKQAAMGLADVLRIDPYMARLQLPKRGMRLQRSGPIGEMQYYGEALQAVGVPTLWSTIDDLKTVQVFQIKHFREIAPEPVIVCQSPTGQMGSMQFDWSEVTQIIRAQLPVFERVTEKGPWGKTKDKVQVQDYVQVMDLHVHGRKSILRICDRTYEFRNSVALVPDQTNLTSTRIRWNGLMQQITSTTECPVWEDFSNFGQGALEVVPLLPYMPVYLDLQRRKPSDWDTAFQIYTALIFRQKPGATAQAEA</sequence>
<protein>
    <submittedName>
        <fullName evidence="1">Tetratricopeptide repeat protein</fullName>
    </submittedName>
</protein>
<comment type="caution">
    <text evidence="1">The sequence shown here is derived from an EMBL/GenBank/DDBJ whole genome shotgun (WGS) entry which is preliminary data.</text>
</comment>
<dbReference type="AlphaFoldDB" id="A0A6M0S432"/>
<name>A0A6M0S432_9CYAN</name>
<dbReference type="InterPro" id="IPR011990">
    <property type="entry name" value="TPR-like_helical_dom_sf"/>
</dbReference>
<reference evidence="1 2" key="1">
    <citation type="journal article" date="2020" name="Microb. Ecol.">
        <title>Ecogenomics of the Marine Benthic Filamentous Cyanobacterium Adonisia.</title>
        <authorList>
            <person name="Walter J.M."/>
            <person name="Coutinho F.H."/>
            <person name="Leomil L."/>
            <person name="Hargreaves P.I."/>
            <person name="Campeao M.E."/>
            <person name="Vieira V.V."/>
            <person name="Silva B.S."/>
            <person name="Fistarol G.O."/>
            <person name="Salomon P.S."/>
            <person name="Sawabe T."/>
            <person name="Mino S."/>
            <person name="Hosokawa M."/>
            <person name="Miyashita H."/>
            <person name="Maruyama F."/>
            <person name="van Verk M.C."/>
            <person name="Dutilh B.E."/>
            <person name="Thompson C.C."/>
            <person name="Thompson F.L."/>
        </authorList>
    </citation>
    <scope>NUCLEOTIDE SEQUENCE [LARGE SCALE GENOMIC DNA]</scope>
    <source>
        <strain evidence="1 2">CCMR0082</strain>
    </source>
</reference>
<evidence type="ECO:0000313" key="2">
    <source>
        <dbReference type="Proteomes" id="UP000473574"/>
    </source>
</evidence>
<dbReference type="Gene3D" id="1.25.40.10">
    <property type="entry name" value="Tetratricopeptide repeat domain"/>
    <property type="match status" value="1"/>
</dbReference>
<dbReference type="EMBL" id="QZCE01000001">
    <property type="protein sequence ID" value="NEZ62731.1"/>
    <property type="molecule type" value="Genomic_DNA"/>
</dbReference>
<dbReference type="RefSeq" id="WP_163661388.1">
    <property type="nucleotide sequence ID" value="NZ_QZCE01000001.1"/>
</dbReference>
<organism evidence="1 2">
    <name type="scientific">Adonisia turfae CCMR0082</name>
    <dbReference type="NCBI Taxonomy" id="2304604"/>
    <lineage>
        <taxon>Bacteria</taxon>
        <taxon>Bacillati</taxon>
        <taxon>Cyanobacteriota</taxon>
        <taxon>Adonisia</taxon>
        <taxon>Adonisia turfae</taxon>
    </lineage>
</organism>
<evidence type="ECO:0000313" key="1">
    <source>
        <dbReference type="EMBL" id="NEZ62731.1"/>
    </source>
</evidence>
<dbReference type="SUPFAM" id="SSF48452">
    <property type="entry name" value="TPR-like"/>
    <property type="match status" value="1"/>
</dbReference>
<accession>A0A6M0S432</accession>
<proteinExistence type="predicted"/>
<dbReference type="Proteomes" id="UP000473574">
    <property type="component" value="Unassembled WGS sequence"/>
</dbReference>
<gene>
    <name evidence="1" type="ORF">D0962_08045</name>
</gene>